<accession>A0A538U7R5</accession>
<comment type="caution">
    <text evidence="3">The sequence shown here is derived from an EMBL/GenBank/DDBJ whole genome shotgun (WGS) entry which is preliminary data.</text>
</comment>
<dbReference type="Proteomes" id="UP000319836">
    <property type="component" value="Unassembled WGS sequence"/>
</dbReference>
<gene>
    <name evidence="3" type="ORF">E6K80_04075</name>
</gene>
<dbReference type="AlphaFoldDB" id="A0A538U7R5"/>
<dbReference type="InterPro" id="IPR036249">
    <property type="entry name" value="Thioredoxin-like_sf"/>
</dbReference>
<dbReference type="InterPro" id="IPR041017">
    <property type="entry name" value="Thioredoxin_10"/>
</dbReference>
<reference evidence="3 4" key="1">
    <citation type="journal article" date="2019" name="Nat. Microbiol.">
        <title>Mediterranean grassland soil C-N compound turnover is dependent on rainfall and depth, and is mediated by genomically divergent microorganisms.</title>
        <authorList>
            <person name="Diamond S."/>
            <person name="Andeer P.F."/>
            <person name="Li Z."/>
            <person name="Crits-Christoph A."/>
            <person name="Burstein D."/>
            <person name="Anantharaman K."/>
            <person name="Lane K.R."/>
            <person name="Thomas B.C."/>
            <person name="Pan C."/>
            <person name="Northen T.R."/>
            <person name="Banfield J.F."/>
        </authorList>
    </citation>
    <scope>NUCLEOTIDE SEQUENCE [LARGE SCALE GENOMIC DNA]</scope>
    <source>
        <strain evidence="3">WS_10</strain>
    </source>
</reference>
<dbReference type="PROSITE" id="PS51257">
    <property type="entry name" value="PROKAR_LIPOPROTEIN"/>
    <property type="match status" value="1"/>
</dbReference>
<dbReference type="Gene3D" id="3.40.30.10">
    <property type="entry name" value="Glutaredoxin"/>
    <property type="match status" value="1"/>
</dbReference>
<evidence type="ECO:0000259" key="2">
    <source>
        <dbReference type="PROSITE" id="PS51352"/>
    </source>
</evidence>
<evidence type="ECO:0000313" key="4">
    <source>
        <dbReference type="Proteomes" id="UP000319836"/>
    </source>
</evidence>
<evidence type="ECO:0000313" key="3">
    <source>
        <dbReference type="EMBL" id="TMQ71925.1"/>
    </source>
</evidence>
<dbReference type="Gene3D" id="2.60.120.260">
    <property type="entry name" value="Galactose-binding domain-like"/>
    <property type="match status" value="1"/>
</dbReference>
<dbReference type="PROSITE" id="PS51352">
    <property type="entry name" value="THIOREDOXIN_2"/>
    <property type="match status" value="1"/>
</dbReference>
<feature type="signal peptide" evidence="1">
    <location>
        <begin position="1"/>
        <end position="28"/>
    </location>
</feature>
<feature type="chain" id="PRO_5022101545" description="Thioredoxin domain-containing protein" evidence="1">
    <location>
        <begin position="29"/>
        <end position="371"/>
    </location>
</feature>
<proteinExistence type="predicted"/>
<organism evidence="3 4">
    <name type="scientific">Eiseniibacteriota bacterium</name>
    <dbReference type="NCBI Taxonomy" id="2212470"/>
    <lineage>
        <taxon>Bacteria</taxon>
        <taxon>Candidatus Eiseniibacteriota</taxon>
    </lineage>
</organism>
<evidence type="ECO:0000256" key="1">
    <source>
        <dbReference type="SAM" id="SignalP"/>
    </source>
</evidence>
<feature type="domain" description="Thioredoxin" evidence="2">
    <location>
        <begin position="43"/>
        <end position="186"/>
    </location>
</feature>
<sequence length="371" mass="39887">MRARPRGWPRPFALALAFLLASSFLACAGSRHEGPRSDAASVTLVGRPLPALRAASWSDHAALDSIAGHATVVAFVSFDLPGSLRVLPALEAWNDAYARYGVRVLAVHVPAFAFAADSAHSATAARRLGLRFPIGLDSAFEVWRAFGPEARTPRVLVAGPDGRVVMDQERAAAIPEAERWIRDLVQRTHPRVRFPRAAVASAVDPEAQEHPAVHLGRARVESGPLRAAETGRVANFTAQLRYQVEGDLYTPYPVGRWIPAADGLTAARGGAENFVALRYDAGALGAVLGPAETGPVRVWVLRDDRWLAREDAGADVQFDGRGASFVMVTEPRLYALTRESKGGHVAKLSPDQPGATIYALTFVPFGDDEKP</sequence>
<name>A0A538U7R5_UNCEI</name>
<dbReference type="InterPro" id="IPR013766">
    <property type="entry name" value="Thioredoxin_domain"/>
</dbReference>
<dbReference type="Pfam" id="PF17991">
    <property type="entry name" value="Thioredoxin_10"/>
    <property type="match status" value="1"/>
</dbReference>
<protein>
    <recommendedName>
        <fullName evidence="2">Thioredoxin domain-containing protein</fullName>
    </recommendedName>
</protein>
<dbReference type="SUPFAM" id="SSF52833">
    <property type="entry name" value="Thioredoxin-like"/>
    <property type="match status" value="1"/>
</dbReference>
<keyword evidence="1" id="KW-0732">Signal</keyword>
<dbReference type="EMBL" id="VBPA01000088">
    <property type="protein sequence ID" value="TMQ71925.1"/>
    <property type="molecule type" value="Genomic_DNA"/>
</dbReference>